<evidence type="ECO:0000313" key="2">
    <source>
        <dbReference type="Proteomes" id="UP000197025"/>
    </source>
</evidence>
<proteinExistence type="predicted"/>
<dbReference type="AlphaFoldDB" id="A0A212RQK2"/>
<dbReference type="RefSeq" id="WP_088572326.1">
    <property type="nucleotide sequence ID" value="NZ_FYEK01000075.1"/>
</dbReference>
<reference evidence="2" key="1">
    <citation type="submission" date="2017-06" db="EMBL/GenBank/DDBJ databases">
        <authorList>
            <person name="Varghese N."/>
            <person name="Submissions S."/>
        </authorList>
    </citation>
    <scope>NUCLEOTIDE SEQUENCE [LARGE SCALE GENOMIC DNA]</scope>
    <source>
        <strain evidence="2">JAD2</strain>
    </source>
</reference>
<sequence>MGIVHFAGLGLSPGAVTAGLSYLKHEYARKYKDIYGEIIEEVVLFTSTEVANGEVKMKRGDAEHNDYMSVNVRSTRAREKPNIVEVVTEFIKREIGDVEIY</sequence>
<accession>A0A212RQK2</accession>
<evidence type="ECO:0000313" key="1">
    <source>
        <dbReference type="EMBL" id="SNB74742.1"/>
    </source>
</evidence>
<dbReference type="OrthoDB" id="3078183at2"/>
<name>A0A212RQK2_9CHLR</name>
<dbReference type="EMBL" id="FYEK01000075">
    <property type="protein sequence ID" value="SNB74742.1"/>
    <property type="molecule type" value="Genomic_DNA"/>
</dbReference>
<keyword evidence="2" id="KW-1185">Reference proteome</keyword>
<organism evidence="1 2">
    <name type="scientific">Thermoflexus hugenholtzii JAD2</name>
    <dbReference type="NCBI Taxonomy" id="877466"/>
    <lineage>
        <taxon>Bacteria</taxon>
        <taxon>Bacillati</taxon>
        <taxon>Chloroflexota</taxon>
        <taxon>Thermoflexia</taxon>
        <taxon>Thermoflexales</taxon>
        <taxon>Thermoflexaceae</taxon>
        <taxon>Thermoflexus</taxon>
    </lineage>
</organism>
<protein>
    <submittedName>
        <fullName evidence="1">Uncharacterized protein</fullName>
    </submittedName>
</protein>
<dbReference type="InParanoid" id="A0A212RQK2"/>
<dbReference type="Proteomes" id="UP000197025">
    <property type="component" value="Unassembled WGS sequence"/>
</dbReference>
<gene>
    <name evidence="1" type="ORF">SAMN02746019_00018000</name>
</gene>